<feature type="transmembrane region" description="Helical" evidence="1">
    <location>
        <begin position="30"/>
        <end position="49"/>
    </location>
</feature>
<feature type="transmembrane region" description="Helical" evidence="1">
    <location>
        <begin position="5"/>
        <end position="24"/>
    </location>
</feature>
<proteinExistence type="predicted"/>
<dbReference type="AlphaFoldDB" id="E1Y9A7"/>
<sequence>MADLIIKLIVGIFAVIYCAGIAIIFITDVIFAIFCGIVGFFVCIIIWLCS</sequence>
<evidence type="ECO:0000256" key="1">
    <source>
        <dbReference type="SAM" id="Phobius"/>
    </source>
</evidence>
<dbReference type="EMBL" id="FR695864">
    <property type="protein sequence ID" value="CBX27151.1"/>
    <property type="molecule type" value="Genomic_DNA"/>
</dbReference>
<gene>
    <name evidence="2" type="ORF">N47_A11800</name>
</gene>
<evidence type="ECO:0000313" key="2">
    <source>
        <dbReference type="EMBL" id="CBX27151.1"/>
    </source>
</evidence>
<accession>E1Y9A7</accession>
<reference evidence="2" key="1">
    <citation type="journal article" date="2011" name="Environ. Microbiol.">
        <title>Genomic insights into the metabolic potential of the polycyclic aromatic hydrocarbon degrading sulfate-reducing Deltaproteobacterium N47.</title>
        <authorList>
            <person name="Bergmann F."/>
            <person name="Selesi D."/>
            <person name="Weinmaier T."/>
            <person name="Tischler P."/>
            <person name="Rattei T."/>
            <person name="Meckenstock R.U."/>
        </authorList>
    </citation>
    <scope>NUCLEOTIDE SEQUENCE</scope>
</reference>
<keyword evidence="1" id="KW-0472">Membrane</keyword>
<name>E1Y9A7_9BACT</name>
<protein>
    <submittedName>
        <fullName evidence="2">Uncharacterized protein</fullName>
    </submittedName>
</protein>
<keyword evidence="1" id="KW-0812">Transmembrane</keyword>
<organism evidence="2">
    <name type="scientific">uncultured Desulfobacterium sp</name>
    <dbReference type="NCBI Taxonomy" id="201089"/>
    <lineage>
        <taxon>Bacteria</taxon>
        <taxon>Pseudomonadati</taxon>
        <taxon>Thermodesulfobacteriota</taxon>
        <taxon>Desulfobacteria</taxon>
        <taxon>Desulfobacterales</taxon>
        <taxon>Desulfobacteriaceae</taxon>
        <taxon>Desulfobacterium</taxon>
        <taxon>environmental samples</taxon>
    </lineage>
</organism>
<keyword evidence="1" id="KW-1133">Transmembrane helix</keyword>